<protein>
    <submittedName>
        <fullName evidence="1">Uncharacterized protein</fullName>
    </submittedName>
</protein>
<proteinExistence type="predicted"/>
<comment type="caution">
    <text evidence="1">The sequence shown here is derived from an EMBL/GenBank/DDBJ whole genome shotgun (WGS) entry which is preliminary data.</text>
</comment>
<gene>
    <name evidence="1" type="ORF">TNIN_463181</name>
</gene>
<accession>A0A8X7CCV3</accession>
<dbReference type="EMBL" id="BMAV01013791">
    <property type="protein sequence ID" value="GFY61685.1"/>
    <property type="molecule type" value="Genomic_DNA"/>
</dbReference>
<name>A0A8X7CCV3_9ARAC</name>
<keyword evidence="2" id="KW-1185">Reference proteome</keyword>
<evidence type="ECO:0000313" key="1">
    <source>
        <dbReference type="EMBL" id="GFY61685.1"/>
    </source>
</evidence>
<organism evidence="1 2">
    <name type="scientific">Trichonephila inaurata madagascariensis</name>
    <dbReference type="NCBI Taxonomy" id="2747483"/>
    <lineage>
        <taxon>Eukaryota</taxon>
        <taxon>Metazoa</taxon>
        <taxon>Ecdysozoa</taxon>
        <taxon>Arthropoda</taxon>
        <taxon>Chelicerata</taxon>
        <taxon>Arachnida</taxon>
        <taxon>Araneae</taxon>
        <taxon>Araneomorphae</taxon>
        <taxon>Entelegynae</taxon>
        <taxon>Araneoidea</taxon>
        <taxon>Nephilidae</taxon>
        <taxon>Trichonephila</taxon>
        <taxon>Trichonephila inaurata</taxon>
    </lineage>
</organism>
<dbReference type="AlphaFoldDB" id="A0A8X7CCV3"/>
<reference evidence="1" key="1">
    <citation type="submission" date="2020-08" db="EMBL/GenBank/DDBJ databases">
        <title>Multicomponent nature underlies the extraordinary mechanical properties of spider dragline silk.</title>
        <authorList>
            <person name="Kono N."/>
            <person name="Nakamura H."/>
            <person name="Mori M."/>
            <person name="Yoshida Y."/>
            <person name="Ohtoshi R."/>
            <person name="Malay A.D."/>
            <person name="Moran D.A.P."/>
            <person name="Tomita M."/>
            <person name="Numata K."/>
            <person name="Arakawa K."/>
        </authorList>
    </citation>
    <scope>NUCLEOTIDE SEQUENCE</scope>
</reference>
<sequence>MFKKIRQGSLIIALFKYHIISNKIKPKSSIAMRKRSQPFFTPPSHCQNAIQLSTHVKRCAILLKHQLRLPPFERAIIFISPICPGWLFFVPTHKTLLAPTV</sequence>
<evidence type="ECO:0000313" key="2">
    <source>
        <dbReference type="Proteomes" id="UP000886998"/>
    </source>
</evidence>
<dbReference type="Proteomes" id="UP000886998">
    <property type="component" value="Unassembled WGS sequence"/>
</dbReference>